<dbReference type="GO" id="GO:0042803">
    <property type="term" value="F:protein homodimerization activity"/>
    <property type="evidence" value="ECO:0007669"/>
    <property type="project" value="InterPro"/>
</dbReference>
<dbReference type="GO" id="GO:0051082">
    <property type="term" value="F:unfolded protein binding"/>
    <property type="evidence" value="ECO:0007669"/>
    <property type="project" value="TreeGrafter"/>
</dbReference>
<comment type="subunit">
    <text evidence="3">Homodimer.</text>
</comment>
<dbReference type="CDD" id="cd00446">
    <property type="entry name" value="GrpE"/>
    <property type="match status" value="1"/>
</dbReference>
<keyword evidence="2 3" id="KW-0143">Chaperone</keyword>
<dbReference type="SUPFAM" id="SSF51064">
    <property type="entry name" value="Head domain of nucleotide exchange factor GrpE"/>
    <property type="match status" value="1"/>
</dbReference>
<dbReference type="PROSITE" id="PS01071">
    <property type="entry name" value="GRPE"/>
    <property type="match status" value="1"/>
</dbReference>
<evidence type="ECO:0000256" key="4">
    <source>
        <dbReference type="RuleBase" id="RU000639"/>
    </source>
</evidence>
<keyword evidence="8" id="KW-1185">Reference proteome</keyword>
<protein>
    <recommendedName>
        <fullName evidence="3 4">Protein GrpE</fullName>
    </recommendedName>
    <alternativeName>
        <fullName evidence="3">HSP-70 cofactor</fullName>
    </alternativeName>
</protein>
<dbReference type="KEGG" id="rml:FF011L_41210"/>
<dbReference type="GO" id="GO:0051087">
    <property type="term" value="F:protein-folding chaperone binding"/>
    <property type="evidence" value="ECO:0007669"/>
    <property type="project" value="InterPro"/>
</dbReference>
<dbReference type="InterPro" id="IPR013805">
    <property type="entry name" value="GrpE_CC"/>
</dbReference>
<dbReference type="PANTHER" id="PTHR21237:SF23">
    <property type="entry name" value="GRPE PROTEIN HOMOLOG, MITOCHONDRIAL"/>
    <property type="match status" value="1"/>
</dbReference>
<feature type="compositionally biased region" description="Polar residues" evidence="6">
    <location>
        <begin position="19"/>
        <end position="36"/>
    </location>
</feature>
<feature type="compositionally biased region" description="Low complexity" evidence="6">
    <location>
        <begin position="1"/>
        <end position="10"/>
    </location>
</feature>
<organism evidence="7 8">
    <name type="scientific">Roseimaritima multifibrata</name>
    <dbReference type="NCBI Taxonomy" id="1930274"/>
    <lineage>
        <taxon>Bacteria</taxon>
        <taxon>Pseudomonadati</taxon>
        <taxon>Planctomycetota</taxon>
        <taxon>Planctomycetia</taxon>
        <taxon>Pirellulales</taxon>
        <taxon>Pirellulaceae</taxon>
        <taxon>Roseimaritima</taxon>
    </lineage>
</organism>
<evidence type="ECO:0000313" key="8">
    <source>
        <dbReference type="Proteomes" id="UP000320672"/>
    </source>
</evidence>
<dbReference type="Proteomes" id="UP000320672">
    <property type="component" value="Chromosome"/>
</dbReference>
<reference evidence="7 8" key="1">
    <citation type="submission" date="2019-02" db="EMBL/GenBank/DDBJ databases">
        <title>Deep-cultivation of Planctomycetes and their phenomic and genomic characterization uncovers novel biology.</title>
        <authorList>
            <person name="Wiegand S."/>
            <person name="Jogler M."/>
            <person name="Boedeker C."/>
            <person name="Pinto D."/>
            <person name="Vollmers J."/>
            <person name="Rivas-Marin E."/>
            <person name="Kohn T."/>
            <person name="Peeters S.H."/>
            <person name="Heuer A."/>
            <person name="Rast P."/>
            <person name="Oberbeckmann S."/>
            <person name="Bunk B."/>
            <person name="Jeske O."/>
            <person name="Meyerdierks A."/>
            <person name="Storesund J.E."/>
            <person name="Kallscheuer N."/>
            <person name="Luecker S."/>
            <person name="Lage O.M."/>
            <person name="Pohl T."/>
            <person name="Merkel B.J."/>
            <person name="Hornburger P."/>
            <person name="Mueller R.-W."/>
            <person name="Bruemmer F."/>
            <person name="Labrenz M."/>
            <person name="Spormann A.M."/>
            <person name="Op den Camp H."/>
            <person name="Overmann J."/>
            <person name="Amann R."/>
            <person name="Jetten M.S.M."/>
            <person name="Mascher T."/>
            <person name="Medema M.H."/>
            <person name="Devos D.P."/>
            <person name="Kaster A.-K."/>
            <person name="Ovreas L."/>
            <person name="Rohde M."/>
            <person name="Galperin M.Y."/>
            <person name="Jogler C."/>
        </authorList>
    </citation>
    <scope>NUCLEOTIDE SEQUENCE [LARGE SCALE GENOMIC DNA]</scope>
    <source>
        <strain evidence="7 8">FF011L</strain>
    </source>
</reference>
<dbReference type="PRINTS" id="PR00773">
    <property type="entry name" value="GRPEPROTEIN"/>
</dbReference>
<evidence type="ECO:0000256" key="6">
    <source>
        <dbReference type="SAM" id="MobiDB-lite"/>
    </source>
</evidence>
<dbReference type="InterPro" id="IPR000740">
    <property type="entry name" value="GrpE"/>
</dbReference>
<dbReference type="HAMAP" id="MF_01151">
    <property type="entry name" value="GrpE"/>
    <property type="match status" value="1"/>
</dbReference>
<accession>A0A517MKL3</accession>
<dbReference type="AlphaFoldDB" id="A0A517MKL3"/>
<dbReference type="GO" id="GO:0006457">
    <property type="term" value="P:protein folding"/>
    <property type="evidence" value="ECO:0007669"/>
    <property type="project" value="InterPro"/>
</dbReference>
<keyword evidence="3" id="KW-0963">Cytoplasm</keyword>
<dbReference type="Gene3D" id="3.90.20.20">
    <property type="match status" value="1"/>
</dbReference>
<evidence type="ECO:0000256" key="2">
    <source>
        <dbReference type="ARBA" id="ARBA00023186"/>
    </source>
</evidence>
<dbReference type="EMBL" id="CP036262">
    <property type="protein sequence ID" value="QDS95327.1"/>
    <property type="molecule type" value="Genomic_DNA"/>
</dbReference>
<feature type="region of interest" description="Disordered" evidence="6">
    <location>
        <begin position="1"/>
        <end position="36"/>
    </location>
</feature>
<evidence type="ECO:0000256" key="5">
    <source>
        <dbReference type="RuleBase" id="RU004478"/>
    </source>
</evidence>
<proteinExistence type="inferred from homology"/>
<name>A0A517MKL3_9BACT</name>
<dbReference type="OrthoDB" id="9812586at2"/>
<dbReference type="SUPFAM" id="SSF58014">
    <property type="entry name" value="Coiled-coil domain of nucleotide exchange factor GrpE"/>
    <property type="match status" value="1"/>
</dbReference>
<gene>
    <name evidence="3" type="primary">grpE</name>
    <name evidence="7" type="ORF">FF011L_41210</name>
</gene>
<dbReference type="RefSeq" id="WP_145353397.1">
    <property type="nucleotide sequence ID" value="NZ_CP036262.1"/>
</dbReference>
<sequence length="186" mass="20643">MAEENSNQEQDSSEDSAQGGPQDTFENSNAEGPTVESLQQQLVEADKRVLMAEAEKENFRKRIKADYESQLRFAAIPLLQDVLQVRDNLLRALDADFSDVEGSVRDGLNIVIKQLDDSLAKHHCKQIPALGEVFDPNYHDAIQQTPSDKYPAGVVAMEVQSGFQLYDRVVRPSQVIVSTGPQQPTS</sequence>
<dbReference type="Pfam" id="PF01025">
    <property type="entry name" value="GrpE"/>
    <property type="match status" value="1"/>
</dbReference>
<evidence type="ECO:0000256" key="3">
    <source>
        <dbReference type="HAMAP-Rule" id="MF_01151"/>
    </source>
</evidence>
<evidence type="ECO:0000256" key="1">
    <source>
        <dbReference type="ARBA" id="ARBA00009054"/>
    </source>
</evidence>
<dbReference type="GO" id="GO:0000774">
    <property type="term" value="F:adenyl-nucleotide exchange factor activity"/>
    <property type="evidence" value="ECO:0007669"/>
    <property type="project" value="InterPro"/>
</dbReference>
<keyword evidence="3 4" id="KW-0346">Stress response</keyword>
<dbReference type="GO" id="GO:0005737">
    <property type="term" value="C:cytoplasm"/>
    <property type="evidence" value="ECO:0007669"/>
    <property type="project" value="UniProtKB-SubCell"/>
</dbReference>
<comment type="similarity">
    <text evidence="1 3 5">Belongs to the GrpE family.</text>
</comment>
<comment type="subcellular location">
    <subcellularLocation>
        <location evidence="3">Cytoplasm</location>
    </subcellularLocation>
</comment>
<dbReference type="Gene3D" id="2.30.22.10">
    <property type="entry name" value="Head domain of nucleotide exchange factor GrpE"/>
    <property type="match status" value="1"/>
</dbReference>
<comment type="function">
    <text evidence="3 4">Participates actively in the response to hyperosmotic and heat shock by preventing the aggregation of stress-denatured proteins, in association with DnaK and GrpE. It is the nucleotide exchange factor for DnaK and may function as a thermosensor. Unfolded proteins bind initially to DnaJ; upon interaction with the DnaJ-bound protein, DnaK hydrolyzes its bound ATP, resulting in the formation of a stable complex. GrpE releases ADP from DnaK; ATP binding to DnaK triggers the release of the substrate protein, thus completing the reaction cycle. Several rounds of ATP-dependent interactions between DnaJ, DnaK and GrpE are required for fully efficient folding.</text>
</comment>
<dbReference type="PANTHER" id="PTHR21237">
    <property type="entry name" value="GRPE PROTEIN"/>
    <property type="match status" value="1"/>
</dbReference>
<evidence type="ECO:0000313" key="7">
    <source>
        <dbReference type="EMBL" id="QDS95327.1"/>
    </source>
</evidence>
<dbReference type="InterPro" id="IPR009012">
    <property type="entry name" value="GrpE_head"/>
</dbReference>